<keyword evidence="3" id="KW-1185">Reference proteome</keyword>
<evidence type="ECO:0000256" key="1">
    <source>
        <dbReference type="SAM" id="Phobius"/>
    </source>
</evidence>
<protein>
    <submittedName>
        <fullName evidence="2">Uncharacterized protein</fullName>
    </submittedName>
</protein>
<evidence type="ECO:0000313" key="2">
    <source>
        <dbReference type="EMBL" id="QDT54923.1"/>
    </source>
</evidence>
<name>A0A517SFL8_9PLAN</name>
<dbReference type="EMBL" id="CP036271">
    <property type="protein sequence ID" value="QDT54923.1"/>
    <property type="molecule type" value="Genomic_DNA"/>
</dbReference>
<accession>A0A517SFL8</accession>
<keyword evidence="1" id="KW-0812">Transmembrane</keyword>
<proteinExistence type="predicted"/>
<keyword evidence="1" id="KW-0472">Membrane</keyword>
<evidence type="ECO:0000313" key="3">
    <source>
        <dbReference type="Proteomes" id="UP000315700"/>
    </source>
</evidence>
<sequence length="67" mass="7236">MEHQASDQPNQVGHPAPAKSDARSLTLMLAVQGLVLLLAEKQILPAPVALLVWMLLFGAIALILVRR</sequence>
<organism evidence="2 3">
    <name type="scientific">Caulifigura coniformis</name>
    <dbReference type="NCBI Taxonomy" id="2527983"/>
    <lineage>
        <taxon>Bacteria</taxon>
        <taxon>Pseudomonadati</taxon>
        <taxon>Planctomycetota</taxon>
        <taxon>Planctomycetia</taxon>
        <taxon>Planctomycetales</taxon>
        <taxon>Planctomycetaceae</taxon>
        <taxon>Caulifigura</taxon>
    </lineage>
</organism>
<gene>
    <name evidence="2" type="ORF">Pan44_29630</name>
</gene>
<keyword evidence="1" id="KW-1133">Transmembrane helix</keyword>
<dbReference type="Proteomes" id="UP000315700">
    <property type="component" value="Chromosome"/>
</dbReference>
<dbReference type="RefSeq" id="WP_145030737.1">
    <property type="nucleotide sequence ID" value="NZ_CP036271.1"/>
</dbReference>
<dbReference type="KEGG" id="ccos:Pan44_29630"/>
<reference evidence="2 3" key="1">
    <citation type="submission" date="2019-02" db="EMBL/GenBank/DDBJ databases">
        <title>Deep-cultivation of Planctomycetes and their phenomic and genomic characterization uncovers novel biology.</title>
        <authorList>
            <person name="Wiegand S."/>
            <person name="Jogler M."/>
            <person name="Boedeker C."/>
            <person name="Pinto D."/>
            <person name="Vollmers J."/>
            <person name="Rivas-Marin E."/>
            <person name="Kohn T."/>
            <person name="Peeters S.H."/>
            <person name="Heuer A."/>
            <person name="Rast P."/>
            <person name="Oberbeckmann S."/>
            <person name="Bunk B."/>
            <person name="Jeske O."/>
            <person name="Meyerdierks A."/>
            <person name="Storesund J.E."/>
            <person name="Kallscheuer N."/>
            <person name="Luecker S."/>
            <person name="Lage O.M."/>
            <person name="Pohl T."/>
            <person name="Merkel B.J."/>
            <person name="Hornburger P."/>
            <person name="Mueller R.-W."/>
            <person name="Bruemmer F."/>
            <person name="Labrenz M."/>
            <person name="Spormann A.M."/>
            <person name="Op den Camp H."/>
            <person name="Overmann J."/>
            <person name="Amann R."/>
            <person name="Jetten M.S.M."/>
            <person name="Mascher T."/>
            <person name="Medema M.H."/>
            <person name="Devos D.P."/>
            <person name="Kaster A.-K."/>
            <person name="Ovreas L."/>
            <person name="Rohde M."/>
            <person name="Galperin M.Y."/>
            <person name="Jogler C."/>
        </authorList>
    </citation>
    <scope>NUCLEOTIDE SEQUENCE [LARGE SCALE GENOMIC DNA]</scope>
    <source>
        <strain evidence="2 3">Pan44</strain>
    </source>
</reference>
<dbReference type="AlphaFoldDB" id="A0A517SFL8"/>
<feature type="transmembrane region" description="Helical" evidence="1">
    <location>
        <begin position="43"/>
        <end position="65"/>
    </location>
</feature>
<dbReference type="InParanoid" id="A0A517SFL8"/>